<dbReference type="Pfam" id="PF00657">
    <property type="entry name" value="Lipase_GDSL"/>
    <property type="match status" value="1"/>
</dbReference>
<dbReference type="SUPFAM" id="SSF49313">
    <property type="entry name" value="Cadherin-like"/>
    <property type="match status" value="1"/>
</dbReference>
<dbReference type="InterPro" id="IPR011049">
    <property type="entry name" value="Serralysin-like_metalloprot_C"/>
</dbReference>
<gene>
    <name evidence="3" type="ORF">NIES806_30820</name>
</gene>
<dbReference type="KEGG" id="dcm:NIES806_30820"/>
<keyword evidence="4" id="KW-1185">Reference proteome</keyword>
<keyword evidence="1" id="KW-0378">Hydrolase</keyword>
<dbReference type="GO" id="GO:0016298">
    <property type="term" value="F:lipase activity"/>
    <property type="evidence" value="ECO:0007669"/>
    <property type="project" value="InterPro"/>
</dbReference>
<dbReference type="EMBL" id="AP018316">
    <property type="protein sequence ID" value="BAZ86865.1"/>
    <property type="molecule type" value="Genomic_DNA"/>
</dbReference>
<dbReference type="PROSITE" id="PS01098">
    <property type="entry name" value="LIPASE_GDSL_SER"/>
    <property type="match status" value="1"/>
</dbReference>
<dbReference type="GO" id="GO:0005509">
    <property type="term" value="F:calcium ion binding"/>
    <property type="evidence" value="ECO:0007669"/>
    <property type="project" value="InterPro"/>
</dbReference>
<name>A0A1Z4V6I6_9CYAN</name>
<dbReference type="PRINTS" id="PR00313">
    <property type="entry name" value="CABNDNGRPT"/>
</dbReference>
<feature type="domain" description="Dystroglycan-type cadherin-like" evidence="2">
    <location>
        <begin position="282"/>
        <end position="371"/>
    </location>
</feature>
<dbReference type="InterPro" id="IPR051058">
    <property type="entry name" value="GDSL_Est/Lipase"/>
</dbReference>
<dbReference type="Proteomes" id="UP000218702">
    <property type="component" value="Chromosome"/>
</dbReference>
<dbReference type="InterPro" id="IPR001087">
    <property type="entry name" value="GDSL"/>
</dbReference>
<dbReference type="Pfam" id="PF05345">
    <property type="entry name" value="He_PIG"/>
    <property type="match status" value="1"/>
</dbReference>
<evidence type="ECO:0000313" key="3">
    <source>
        <dbReference type="EMBL" id="BAZ86865.1"/>
    </source>
</evidence>
<dbReference type="PANTHER" id="PTHR45648:SF22">
    <property type="entry name" value="GDSL LIPASE_ACYLHYDROLASE FAMILY PROTEIN (AFU_ORTHOLOGUE AFUA_4G14700)"/>
    <property type="match status" value="1"/>
</dbReference>
<organism evidence="3 4">
    <name type="scientific">Dolichospermum compactum NIES-806</name>
    <dbReference type="NCBI Taxonomy" id="1973481"/>
    <lineage>
        <taxon>Bacteria</taxon>
        <taxon>Bacillati</taxon>
        <taxon>Cyanobacteriota</taxon>
        <taxon>Cyanophyceae</taxon>
        <taxon>Nostocales</taxon>
        <taxon>Aphanizomenonaceae</taxon>
        <taxon>Dolichospermum</taxon>
        <taxon>Dolichospermum compactum</taxon>
    </lineage>
</organism>
<protein>
    <submittedName>
        <fullName evidence="3">GDSL family lipase</fullName>
    </submittedName>
</protein>
<sequence>MNTAPILKNPLLDQTVKVNSTFTFTLPKDTFSDADAVNPYKNLVIFGDSLSDTGNFYKASGNTFPAPPNYQGRLSNGLIWADYFASDLQFTNPSIQNYAFVGANTGVSNTFGQITVPGLLTQIQQFKTVNTNSIGKDGLYVIWAGANDFLNLATDPTQAVTSAVTNISSAITTLAGLGAKEIVVGNLADLGATPASIASNNVANARAISLGFNTALNQALTNLEPALNVNLSLVDNFGSSTAVQTNPANYKFTNITQPLITATNPVNPDQYAFWDDVHPTTRLHQLVTDTFENTLLNDGVIPDLIKYSATLADGSKLPDWLNFNSTTRTFSGTPTTGVTGSLDVKVIATDKAGATVNDIFTLAVEKIIDNQSTTVGTPGDDKLIATPGSQFDGQNNIVFTGAGKDEVDLSTVFAFPNSANNIVDLGSGDDTIFVNKGDRAFGSDGNDTFDARDGQGGNRISGGVGDDTFYLGSNDRALGGDGNDIFRVGLGGGNLISGGAGADQFWIVNAELPSSANTVLDFQLGTDVIGIQGAVSLGITTSTLKLNQVGADTAIVFNNQTLATLTGIQASSLSFTDSKQFVFA</sequence>
<dbReference type="InterPro" id="IPR008265">
    <property type="entry name" value="Lipase_GDSL_AS"/>
</dbReference>
<evidence type="ECO:0000313" key="4">
    <source>
        <dbReference type="Proteomes" id="UP000218702"/>
    </source>
</evidence>
<dbReference type="RefSeq" id="WP_172891197.1">
    <property type="nucleotide sequence ID" value="NZ_AP018316.1"/>
</dbReference>
<dbReference type="CDD" id="cd01846">
    <property type="entry name" value="fatty_acyltransferase_like"/>
    <property type="match status" value="1"/>
</dbReference>
<evidence type="ECO:0000256" key="1">
    <source>
        <dbReference type="ARBA" id="ARBA00022801"/>
    </source>
</evidence>
<dbReference type="SUPFAM" id="SSF52266">
    <property type="entry name" value="SGNH hydrolase"/>
    <property type="match status" value="1"/>
</dbReference>
<proteinExistence type="predicted"/>
<dbReference type="InterPro" id="IPR006644">
    <property type="entry name" value="Cadg"/>
</dbReference>
<dbReference type="GO" id="GO:0006629">
    <property type="term" value="P:lipid metabolic process"/>
    <property type="evidence" value="ECO:0007669"/>
    <property type="project" value="InterPro"/>
</dbReference>
<dbReference type="InterPro" id="IPR015919">
    <property type="entry name" value="Cadherin-like_sf"/>
</dbReference>
<dbReference type="AlphaFoldDB" id="A0A1Z4V6I6"/>
<dbReference type="PANTHER" id="PTHR45648">
    <property type="entry name" value="GDSL LIPASE/ACYLHYDROLASE FAMILY PROTEIN (AFU_ORTHOLOGUE AFUA_4G14700)"/>
    <property type="match status" value="1"/>
</dbReference>
<accession>A0A1Z4V6I6</accession>
<dbReference type="Gene3D" id="3.40.50.1110">
    <property type="entry name" value="SGNH hydrolase"/>
    <property type="match status" value="1"/>
</dbReference>
<dbReference type="InterPro" id="IPR036514">
    <property type="entry name" value="SGNH_hydro_sf"/>
</dbReference>
<evidence type="ECO:0000259" key="2">
    <source>
        <dbReference type="SMART" id="SM00736"/>
    </source>
</evidence>
<dbReference type="SUPFAM" id="SSF51120">
    <property type="entry name" value="beta-Roll"/>
    <property type="match status" value="1"/>
</dbReference>
<dbReference type="Gene3D" id="2.150.10.10">
    <property type="entry name" value="Serralysin-like metalloprotease, C-terminal"/>
    <property type="match status" value="1"/>
</dbReference>
<dbReference type="GO" id="GO:0016020">
    <property type="term" value="C:membrane"/>
    <property type="evidence" value="ECO:0007669"/>
    <property type="project" value="InterPro"/>
</dbReference>
<reference evidence="3 4" key="1">
    <citation type="submission" date="2017-06" db="EMBL/GenBank/DDBJ databases">
        <title>Genome sequencing of cyanobaciteial culture collection at National Institute for Environmental Studies (NIES).</title>
        <authorList>
            <person name="Hirose Y."/>
            <person name="Shimura Y."/>
            <person name="Fujisawa T."/>
            <person name="Nakamura Y."/>
            <person name="Kawachi M."/>
        </authorList>
    </citation>
    <scope>NUCLEOTIDE SEQUENCE [LARGE SCALE GENOMIC DNA]</scope>
    <source>
        <strain evidence="3 4">NIES-806</strain>
    </source>
</reference>
<dbReference type="SMART" id="SM00736">
    <property type="entry name" value="CADG"/>
    <property type="match status" value="1"/>
</dbReference>